<dbReference type="GO" id="GO:0016491">
    <property type="term" value="F:oxidoreductase activity"/>
    <property type="evidence" value="ECO:0007669"/>
    <property type="project" value="UniProtKB-KW"/>
</dbReference>
<organism evidence="3 4">
    <name type="scientific">Megalodesulfovibrio gigas (strain ATCC 19364 / DSM 1382 / NCIMB 9332 / VKM B-1759)</name>
    <name type="common">Desulfovibrio gigas</name>
    <dbReference type="NCBI Taxonomy" id="1121448"/>
    <lineage>
        <taxon>Bacteria</taxon>
        <taxon>Pseudomonadati</taxon>
        <taxon>Thermodesulfobacteriota</taxon>
        <taxon>Desulfovibrionia</taxon>
        <taxon>Desulfovibrionales</taxon>
        <taxon>Desulfovibrionaceae</taxon>
        <taxon>Megalodesulfovibrio</taxon>
    </lineage>
</organism>
<dbReference type="PRINTS" id="PR00411">
    <property type="entry name" value="PNDRDTASEI"/>
</dbReference>
<dbReference type="RefSeq" id="WP_021758648.1">
    <property type="nucleotide sequence ID" value="NC_022444.1"/>
</dbReference>
<gene>
    <name evidence="3" type="ORF">DGI_0138</name>
</gene>
<protein>
    <submittedName>
        <fullName evidence="3">Putative pyridine nucleotide-disulfide oxidoreductase</fullName>
    </submittedName>
</protein>
<reference evidence="4" key="2">
    <citation type="submission" date="2013-07" db="EMBL/GenBank/DDBJ databases">
        <authorList>
            <person name="Morais-Silva F.O."/>
            <person name="Rezende A.M."/>
            <person name="Pimentel C."/>
            <person name="Resende D.M."/>
            <person name="Santos C.I."/>
            <person name="Clemente C."/>
            <person name="de Oliveira L.M."/>
            <person name="da Silva S.M."/>
            <person name="Costa D.A."/>
            <person name="Varela-Raposo A."/>
            <person name="Horacio E.C.A."/>
            <person name="Matos M."/>
            <person name="Flores O."/>
            <person name="Ruiz J.C."/>
            <person name="Rodrigues-Pousada C."/>
        </authorList>
    </citation>
    <scope>NUCLEOTIDE SEQUENCE [LARGE SCALE GENOMIC DNA]</scope>
    <source>
        <strain evidence="4">ATCC 19364 / DSM 1382 / NCIMB 9332 / VKM B-1759</strain>
    </source>
</reference>
<dbReference type="InterPro" id="IPR036188">
    <property type="entry name" value="FAD/NAD-bd_sf"/>
</dbReference>
<dbReference type="PATRIC" id="fig|1121448.10.peg.139"/>
<dbReference type="eggNOG" id="COG0446">
    <property type="taxonomic scope" value="Bacteria"/>
</dbReference>
<dbReference type="PANTHER" id="PTHR42949">
    <property type="entry name" value="ANAEROBIC GLYCEROL-3-PHOSPHATE DEHYDROGENASE SUBUNIT B"/>
    <property type="match status" value="1"/>
</dbReference>
<keyword evidence="4" id="KW-1185">Reference proteome</keyword>
<evidence type="ECO:0000259" key="2">
    <source>
        <dbReference type="Pfam" id="PF07992"/>
    </source>
</evidence>
<evidence type="ECO:0000313" key="3">
    <source>
        <dbReference type="EMBL" id="AGW12075.1"/>
    </source>
</evidence>
<dbReference type="HOGENOM" id="CLU_030705_0_1_7"/>
<dbReference type="PANTHER" id="PTHR42949:SF3">
    <property type="entry name" value="ANAEROBIC GLYCEROL-3-PHOSPHATE DEHYDROGENASE SUBUNIT B"/>
    <property type="match status" value="1"/>
</dbReference>
<dbReference type="Proteomes" id="UP000016587">
    <property type="component" value="Chromosome"/>
</dbReference>
<proteinExistence type="predicted"/>
<dbReference type="OrthoDB" id="9801699at2"/>
<dbReference type="EMBL" id="CP006585">
    <property type="protein sequence ID" value="AGW12075.1"/>
    <property type="molecule type" value="Genomic_DNA"/>
</dbReference>
<dbReference type="SUPFAM" id="SSF51905">
    <property type="entry name" value="FAD/NAD(P)-binding domain"/>
    <property type="match status" value="1"/>
</dbReference>
<accession>T2G690</accession>
<dbReference type="InterPro" id="IPR051691">
    <property type="entry name" value="Metab_Enz_Cyan_OpOx_G3PDH"/>
</dbReference>
<dbReference type="Pfam" id="PF07992">
    <property type="entry name" value="Pyr_redox_2"/>
    <property type="match status" value="1"/>
</dbReference>
<sequence length="434" mass="47048">MAKKKRIRFPSKPSRYEFDVAIIGGGVSGLAAAAQLSRVAELEVVVLEKEVEPGGAPQHIDNYSFGWREYKRPMQGPTYAKKMLAGAKRTEILGGVQALSITRDGTDHAVIQAVGPQGSFTVKARRVLLASGAWESSRFSRKLAGSRPLGVMTSGALLRHMALTKVLPFSRPVMLGSEWVSLASIVTMHKAGMEPPILVDEWPGPAAPAMVLKGLCKKYGMTFQPDTRVERIIGRQKVEAVVLEHQGRRTLQVCDGVLLTGRFKPEAPYLAGGFLDVDAGSCGPATDQFHRVYEDESPTPVYACGNLLGLAKSSWVCSKQGETAATLIAQDIAGALDQAPGVPVHISPPLKYVWPQRHVFEKGEQSPKFYVDFEKPCTGVLALRSDGRKVADRFLPQAIPGRLEVLEPPPAMLPVLRGGTRLTVTLEHPDDGPF</sequence>
<dbReference type="InterPro" id="IPR023753">
    <property type="entry name" value="FAD/NAD-binding_dom"/>
</dbReference>
<feature type="domain" description="FAD/NAD(P)-binding" evidence="2">
    <location>
        <begin position="18"/>
        <end position="270"/>
    </location>
</feature>
<evidence type="ECO:0000313" key="4">
    <source>
        <dbReference type="Proteomes" id="UP000016587"/>
    </source>
</evidence>
<name>T2G690_MEGG1</name>
<keyword evidence="1" id="KW-0560">Oxidoreductase</keyword>
<reference evidence="3 4" key="1">
    <citation type="journal article" date="2013" name="J. Bacteriol.">
        <title>Roles of HynAB and Ech, the only two hydrogenases found in the model sulfate reducer Desulfovibrio gigas.</title>
        <authorList>
            <person name="Morais-Silva F.O."/>
            <person name="Santos C.I."/>
            <person name="Rodrigues R."/>
            <person name="Pereira I.A."/>
            <person name="Rodrigues-Pousada C."/>
        </authorList>
    </citation>
    <scope>NUCLEOTIDE SEQUENCE [LARGE SCALE GENOMIC DNA]</scope>
    <source>
        <strain evidence="4">ATCC 19364 / DSM 1382 / NCIMB 9332 / VKM B-1759</strain>
    </source>
</reference>
<dbReference type="AlphaFoldDB" id="T2G690"/>
<dbReference type="KEGG" id="dgg:DGI_0138"/>
<dbReference type="Gene3D" id="3.50.50.60">
    <property type="entry name" value="FAD/NAD(P)-binding domain"/>
    <property type="match status" value="2"/>
</dbReference>
<dbReference type="STRING" id="1121448.DGI_0138"/>
<evidence type="ECO:0000256" key="1">
    <source>
        <dbReference type="ARBA" id="ARBA00023002"/>
    </source>
</evidence>